<evidence type="ECO:0000313" key="3">
    <source>
        <dbReference type="Proteomes" id="UP001597419"/>
    </source>
</evidence>
<proteinExistence type="predicted"/>
<protein>
    <submittedName>
        <fullName evidence="2">Cyclodeaminase/cyclohydrolase family protein</fullName>
    </submittedName>
</protein>
<name>A0ABW5GSL1_9PSEU</name>
<comment type="caution">
    <text evidence="2">The sequence shown here is derived from an EMBL/GenBank/DDBJ whole genome shotgun (WGS) entry which is preliminary data.</text>
</comment>
<dbReference type="SUPFAM" id="SSF101262">
    <property type="entry name" value="Methenyltetrahydrofolate cyclohydrolase-like"/>
    <property type="match status" value="1"/>
</dbReference>
<keyword evidence="3" id="KW-1185">Reference proteome</keyword>
<dbReference type="Proteomes" id="UP001597419">
    <property type="component" value="Unassembled WGS sequence"/>
</dbReference>
<evidence type="ECO:0000259" key="1">
    <source>
        <dbReference type="Pfam" id="PF04961"/>
    </source>
</evidence>
<sequence>MRDQILSEFLERLAARVPAPGGGATAALHVAQAAALVGMVARYSDGPKYAGAREVIDGVVAESDELRQRALRLAERDASAFTAVTAAYALPKGTEDEKKARSHAIADALLGACRPPAEVIGAAGEVVTLAERLLPVGNRNVVTDIAAAVEAARAGATTARVNIEVNLGGVRDEEARAGLVATKDGVDGIRARADKVTAEVRAGLGA</sequence>
<dbReference type="Pfam" id="PF04961">
    <property type="entry name" value="FTCD_C"/>
    <property type="match status" value="1"/>
</dbReference>
<dbReference type="InterPro" id="IPR007044">
    <property type="entry name" value="Cyclodeamin/CycHdrlase"/>
</dbReference>
<feature type="domain" description="Cyclodeaminase/cyclohydrolase" evidence="1">
    <location>
        <begin position="6"/>
        <end position="178"/>
    </location>
</feature>
<reference evidence="3" key="1">
    <citation type="journal article" date="2019" name="Int. J. Syst. Evol. Microbiol.">
        <title>The Global Catalogue of Microorganisms (GCM) 10K type strain sequencing project: providing services to taxonomists for standard genome sequencing and annotation.</title>
        <authorList>
            <consortium name="The Broad Institute Genomics Platform"/>
            <consortium name="The Broad Institute Genome Sequencing Center for Infectious Disease"/>
            <person name="Wu L."/>
            <person name="Ma J."/>
        </authorList>
    </citation>
    <scope>NUCLEOTIDE SEQUENCE [LARGE SCALE GENOMIC DNA]</scope>
    <source>
        <strain evidence="3">CGMCC 4.7643</strain>
    </source>
</reference>
<dbReference type="EMBL" id="JBHUKU010000022">
    <property type="protein sequence ID" value="MFD2463902.1"/>
    <property type="molecule type" value="Genomic_DNA"/>
</dbReference>
<dbReference type="Gene3D" id="1.20.120.680">
    <property type="entry name" value="Formiminotetrahydrofolate cyclodeaminase monomer, up-and-down helical bundle"/>
    <property type="match status" value="1"/>
</dbReference>
<gene>
    <name evidence="2" type="ORF">ACFSYJ_35165</name>
</gene>
<accession>A0ABW5GSL1</accession>
<evidence type="ECO:0000313" key="2">
    <source>
        <dbReference type="EMBL" id="MFD2463902.1"/>
    </source>
</evidence>
<organism evidence="2 3">
    <name type="scientific">Amycolatopsis samaneae</name>
    <dbReference type="NCBI Taxonomy" id="664691"/>
    <lineage>
        <taxon>Bacteria</taxon>
        <taxon>Bacillati</taxon>
        <taxon>Actinomycetota</taxon>
        <taxon>Actinomycetes</taxon>
        <taxon>Pseudonocardiales</taxon>
        <taxon>Pseudonocardiaceae</taxon>
        <taxon>Amycolatopsis</taxon>
    </lineage>
</organism>
<dbReference type="InterPro" id="IPR036178">
    <property type="entry name" value="Formintransfe-cycloase-like_sf"/>
</dbReference>
<dbReference type="RefSeq" id="WP_345386208.1">
    <property type="nucleotide sequence ID" value="NZ_BAABHG010000001.1"/>
</dbReference>